<dbReference type="PANTHER" id="PTHR43048">
    <property type="entry name" value="METHYLMALONYL-COA EPIMERASE"/>
    <property type="match status" value="1"/>
</dbReference>
<dbReference type="RefSeq" id="XP_066701550.1">
    <property type="nucleotide sequence ID" value="XM_066841688.1"/>
</dbReference>
<keyword evidence="1" id="KW-0479">Metal-binding</keyword>
<dbReference type="InterPro" id="IPR051785">
    <property type="entry name" value="MMCE/EMCE_epimerase"/>
</dbReference>
<gene>
    <name evidence="4" type="ORF">PG986_005466</name>
</gene>
<dbReference type="InterPro" id="IPR029068">
    <property type="entry name" value="Glyas_Bleomycin-R_OHBP_Dase"/>
</dbReference>
<feature type="domain" description="VOC" evidence="3">
    <location>
        <begin position="173"/>
        <end position="304"/>
    </location>
</feature>
<evidence type="ECO:0000259" key="3">
    <source>
        <dbReference type="PROSITE" id="PS51819"/>
    </source>
</evidence>
<evidence type="ECO:0000256" key="1">
    <source>
        <dbReference type="ARBA" id="ARBA00022723"/>
    </source>
</evidence>
<feature type="region of interest" description="Disordered" evidence="2">
    <location>
        <begin position="114"/>
        <end position="136"/>
    </location>
</feature>
<name>A0ABR1QHM2_9PEZI</name>
<dbReference type="SUPFAM" id="SSF54593">
    <property type="entry name" value="Glyoxalase/Bleomycin resistance protein/Dihydroxybiphenyl dioxygenase"/>
    <property type="match status" value="2"/>
</dbReference>
<dbReference type="EMBL" id="JAQQWE010000004">
    <property type="protein sequence ID" value="KAK7956244.1"/>
    <property type="molecule type" value="Genomic_DNA"/>
</dbReference>
<evidence type="ECO:0000313" key="4">
    <source>
        <dbReference type="EMBL" id="KAK7956244.1"/>
    </source>
</evidence>
<comment type="caution">
    <text evidence="4">The sequence shown here is derived from an EMBL/GenBank/DDBJ whole genome shotgun (WGS) entry which is preliminary data.</text>
</comment>
<reference evidence="4 5" key="1">
    <citation type="submission" date="2023-01" db="EMBL/GenBank/DDBJ databases">
        <title>Analysis of 21 Apiospora genomes using comparative genomics revels a genus with tremendous synthesis potential of carbohydrate active enzymes and secondary metabolites.</title>
        <authorList>
            <person name="Sorensen T."/>
        </authorList>
    </citation>
    <scope>NUCLEOTIDE SEQUENCE [LARGE SCALE GENOMIC DNA]</scope>
    <source>
        <strain evidence="4 5">CBS 24483</strain>
    </source>
</reference>
<sequence length="337" mass="38968">MAAEAPRKIILNRISHAYYKYKDMDKAVQWFHDFGFTEEKRVNGDEKIYFRGYGTAPWVVCAVKADRDEFAGVGYVVESEDELRYAAETLPKATKIYELEDAPRQGQVRHLLRPRRQLPLPPRLRPGGDGRAGDPVTAGAHKLPPLVLRRPFEKNRPKNHFQRFQKRPAPVHKLGHWGHCSTNYAKDYEFYTTRFNLIASDLVHDEAGTDITCFLRLDRGKEPVDHHCFFFYQVLLTARLSGPKFHVHHTSYETHDFDTQVLGHDWLREKGYKNCWGVGRHVLGSQIFDYWFDPSGNIMEHYVDGDLVDDTQPPHRSKASPDSLHVWGPDVPGDFLE</sequence>
<protein>
    <recommendedName>
        <fullName evidence="3">VOC domain-containing protein</fullName>
    </recommendedName>
</protein>
<proteinExistence type="predicted"/>
<dbReference type="PROSITE" id="PS51819">
    <property type="entry name" value="VOC"/>
    <property type="match status" value="1"/>
</dbReference>
<evidence type="ECO:0000313" key="5">
    <source>
        <dbReference type="Proteomes" id="UP001391051"/>
    </source>
</evidence>
<feature type="region of interest" description="Disordered" evidence="2">
    <location>
        <begin position="309"/>
        <end position="337"/>
    </location>
</feature>
<dbReference type="PANTHER" id="PTHR43048:SF3">
    <property type="entry name" value="METHYLMALONYL-COA EPIMERASE, MITOCHONDRIAL"/>
    <property type="match status" value="1"/>
</dbReference>
<accession>A0ABR1QHM2</accession>
<dbReference type="Gene3D" id="3.10.180.10">
    <property type="entry name" value="2,3-Dihydroxybiphenyl 1,2-Dioxygenase, domain 1"/>
    <property type="match status" value="2"/>
</dbReference>
<dbReference type="InterPro" id="IPR037523">
    <property type="entry name" value="VOC_core"/>
</dbReference>
<keyword evidence="5" id="KW-1185">Reference proteome</keyword>
<dbReference type="GeneID" id="92074750"/>
<evidence type="ECO:0000256" key="2">
    <source>
        <dbReference type="SAM" id="MobiDB-lite"/>
    </source>
</evidence>
<organism evidence="4 5">
    <name type="scientific">Apiospora aurea</name>
    <dbReference type="NCBI Taxonomy" id="335848"/>
    <lineage>
        <taxon>Eukaryota</taxon>
        <taxon>Fungi</taxon>
        <taxon>Dikarya</taxon>
        <taxon>Ascomycota</taxon>
        <taxon>Pezizomycotina</taxon>
        <taxon>Sordariomycetes</taxon>
        <taxon>Xylariomycetidae</taxon>
        <taxon>Amphisphaeriales</taxon>
        <taxon>Apiosporaceae</taxon>
        <taxon>Apiospora</taxon>
    </lineage>
</organism>
<dbReference type="Proteomes" id="UP001391051">
    <property type="component" value="Unassembled WGS sequence"/>
</dbReference>